<reference evidence="2" key="1">
    <citation type="submission" date="2021-01" db="EMBL/GenBank/DDBJ databases">
        <authorList>
            <person name="Corre E."/>
            <person name="Pelletier E."/>
            <person name="Niang G."/>
            <person name="Scheremetjew M."/>
            <person name="Finn R."/>
            <person name="Kale V."/>
            <person name="Holt S."/>
            <person name="Cochrane G."/>
            <person name="Meng A."/>
            <person name="Brown T."/>
            <person name="Cohen L."/>
        </authorList>
    </citation>
    <scope>NUCLEOTIDE SEQUENCE</scope>
</reference>
<proteinExistence type="predicted"/>
<name>A0A7S1EY47_NOCSC</name>
<organism evidence="2">
    <name type="scientific">Noctiluca scintillans</name>
    <name type="common">Sea sparkle</name>
    <name type="synonym">Red tide dinoflagellate</name>
    <dbReference type="NCBI Taxonomy" id="2966"/>
    <lineage>
        <taxon>Eukaryota</taxon>
        <taxon>Sar</taxon>
        <taxon>Alveolata</taxon>
        <taxon>Dinophyceae</taxon>
        <taxon>Noctilucales</taxon>
        <taxon>Noctilucaceae</taxon>
        <taxon>Noctiluca</taxon>
    </lineage>
</organism>
<accession>A0A7S1EY47</accession>
<keyword evidence="1" id="KW-1133">Transmembrane helix</keyword>
<evidence type="ECO:0000313" key="2">
    <source>
        <dbReference type="EMBL" id="CAD8831532.1"/>
    </source>
</evidence>
<keyword evidence="1" id="KW-0472">Membrane</keyword>
<feature type="transmembrane region" description="Helical" evidence="1">
    <location>
        <begin position="64"/>
        <end position="97"/>
    </location>
</feature>
<dbReference type="AlphaFoldDB" id="A0A7S1EY47"/>
<gene>
    <name evidence="2" type="ORF">NSCI0253_LOCUS5879</name>
</gene>
<evidence type="ECO:0000256" key="1">
    <source>
        <dbReference type="SAM" id="Phobius"/>
    </source>
</evidence>
<sequence length="113" mass="11999">MLLAHSSIRVCMKCAADSEDDLKSTQQAHSVSSMTMAFVATMPSVTFMPSVTMILGIMPVSAAVVPWSVVAAVTFAVLVPFAVAFTAVAIVTFTVLWHRGEKLKVSRSGHNGD</sequence>
<feature type="transmembrane region" description="Helical" evidence="1">
    <location>
        <begin position="36"/>
        <end position="58"/>
    </location>
</feature>
<dbReference type="EMBL" id="HBFQ01008362">
    <property type="protein sequence ID" value="CAD8831532.1"/>
    <property type="molecule type" value="Transcribed_RNA"/>
</dbReference>
<keyword evidence="1" id="KW-0812">Transmembrane</keyword>
<protein>
    <submittedName>
        <fullName evidence="2">Uncharacterized protein</fullName>
    </submittedName>
</protein>